<feature type="region of interest" description="Disordered" evidence="1">
    <location>
        <begin position="126"/>
        <end position="190"/>
    </location>
</feature>
<organism evidence="3 4">
    <name type="scientific">Planktothricoides raciborskii FACHB-1370</name>
    <dbReference type="NCBI Taxonomy" id="2949576"/>
    <lineage>
        <taxon>Bacteria</taxon>
        <taxon>Bacillati</taxon>
        <taxon>Cyanobacteriota</taxon>
        <taxon>Cyanophyceae</taxon>
        <taxon>Oscillatoriophycideae</taxon>
        <taxon>Oscillatoriales</taxon>
        <taxon>Oscillatoriaceae</taxon>
        <taxon>Planktothricoides</taxon>
    </lineage>
</organism>
<feature type="compositionally biased region" description="Basic and acidic residues" evidence="1">
    <location>
        <begin position="10"/>
        <end position="22"/>
    </location>
</feature>
<comment type="caution">
    <text evidence="3">The sequence shown here is derived from an EMBL/GenBank/DDBJ whole genome shotgun (WGS) entry which is preliminary data.</text>
</comment>
<proteinExistence type="predicted"/>
<name>A0ABR8ELI0_9CYAN</name>
<sequence length="310" mass="34415">MSQDTPNNRPRPERREPGENPRVRRSQPQPSVVKLQVIKLLRGAIAVLEGTVEKLEADPTAPLLPPAPIAVRQVLRPIRAFLPAGINRQFSDWGLTSAIAGLLLVILLTTTTFLPPEPAEQIAQLPPETPTEITENPPQESEVPPEVQETESTAEEIPEPSSEKAELPPELPPETKTETTPESEQAIAESEPELFDDSITEEILPLTPEQILIASIENQVNQLTREYSQDLIKSINPDFKRSFLQVQLNDIWYNLTTSQQDKFASKLLAEVKGLDFSILEIRDGAENLVARSPVVGSQMIILRRSLVNIS</sequence>
<evidence type="ECO:0000313" key="3">
    <source>
        <dbReference type="EMBL" id="MBD2547327.1"/>
    </source>
</evidence>
<dbReference type="RefSeq" id="WP_190880500.1">
    <property type="nucleotide sequence ID" value="NZ_JACJSK010000066.1"/>
</dbReference>
<keyword evidence="2" id="KW-0812">Transmembrane</keyword>
<dbReference type="EMBL" id="JACJSK010000066">
    <property type="protein sequence ID" value="MBD2547327.1"/>
    <property type="molecule type" value="Genomic_DNA"/>
</dbReference>
<evidence type="ECO:0000256" key="1">
    <source>
        <dbReference type="SAM" id="MobiDB-lite"/>
    </source>
</evidence>
<feature type="compositionally biased region" description="Acidic residues" evidence="1">
    <location>
        <begin position="148"/>
        <end position="158"/>
    </location>
</feature>
<keyword evidence="2" id="KW-0472">Membrane</keyword>
<feature type="transmembrane region" description="Helical" evidence="2">
    <location>
        <begin position="93"/>
        <end position="114"/>
    </location>
</feature>
<keyword evidence="2" id="KW-1133">Transmembrane helix</keyword>
<feature type="compositionally biased region" description="Low complexity" evidence="1">
    <location>
        <begin position="130"/>
        <end position="147"/>
    </location>
</feature>
<gene>
    <name evidence="3" type="ORF">H6G72_26565</name>
</gene>
<evidence type="ECO:0000256" key="2">
    <source>
        <dbReference type="SAM" id="Phobius"/>
    </source>
</evidence>
<reference evidence="3 4" key="1">
    <citation type="journal article" date="2020" name="ISME J.">
        <title>Comparative genomics reveals insights into cyanobacterial evolution and habitat adaptation.</title>
        <authorList>
            <person name="Chen M.Y."/>
            <person name="Teng W.K."/>
            <person name="Zhao L."/>
            <person name="Hu C.X."/>
            <person name="Zhou Y.K."/>
            <person name="Han B.P."/>
            <person name="Song L.R."/>
            <person name="Shu W.S."/>
        </authorList>
    </citation>
    <scope>NUCLEOTIDE SEQUENCE [LARGE SCALE GENOMIC DNA]</scope>
    <source>
        <strain evidence="3 4">FACHB-1370</strain>
    </source>
</reference>
<accession>A0ABR8ELI0</accession>
<protein>
    <submittedName>
        <fullName evidence="3">Uncharacterized protein</fullName>
    </submittedName>
</protein>
<keyword evidence="4" id="KW-1185">Reference proteome</keyword>
<feature type="compositionally biased region" description="Basic and acidic residues" evidence="1">
    <location>
        <begin position="161"/>
        <end position="179"/>
    </location>
</feature>
<evidence type="ECO:0000313" key="4">
    <source>
        <dbReference type="Proteomes" id="UP000641954"/>
    </source>
</evidence>
<feature type="region of interest" description="Disordered" evidence="1">
    <location>
        <begin position="1"/>
        <end position="30"/>
    </location>
</feature>
<dbReference type="Proteomes" id="UP000641954">
    <property type="component" value="Unassembled WGS sequence"/>
</dbReference>